<evidence type="ECO:0000256" key="2">
    <source>
        <dbReference type="ARBA" id="ARBA00011975"/>
    </source>
</evidence>
<dbReference type="Gramene" id="BGIOSGA011693-TA">
    <property type="protein sequence ID" value="BGIOSGA011693-PA"/>
    <property type="gene ID" value="BGIOSGA011693"/>
</dbReference>
<dbReference type="GO" id="GO:0003677">
    <property type="term" value="F:DNA binding"/>
    <property type="evidence" value="ECO:0007669"/>
    <property type="project" value="UniProtKB-KW"/>
</dbReference>
<dbReference type="InterPro" id="IPR015940">
    <property type="entry name" value="UBA"/>
</dbReference>
<sequence>MVAGAPVGFVYTSRRREARRQRRVVAIAIAFLLLLLLLLRRRALPRRRAPRAIGGGRPRPRARERGARDYRTSRFAELSRMVDWASDSDNDKFEWDTDGEAETSSAPALRNIDAPGPSTRLPQDANGKANGSGALVAEFMGMGFPKEMILKAIKEIGDTDTEQLLELLLTYQAIGGDASVGNCSASACAPQTLEVDEEEDDTNWDEYDTAGNCDRTPHSDGSGDEDFFQEMSEKDEKMKSLVNMGFPEDEAKMAIDRCGLDAPVAVLVDSIYASQEAGNGYSANLSDYEDTEFSSFGGRKKTRFVDGSKKRKRYGSGPSGNQVPFDGSHEEPMPLPNPMVGFSLPNERLRSVHRNLPDQALGPPFFYYENVALAPKGVWTTISRFLYDIQPEFVDSKYFCAAARKRGYIHNLPIENRSPVLPMPPKTISEAFPNTKRWWPSWDPRRQFNCLQTCMASAKLTERIRCALGRFSDVPTPQVQKYVLDECRKWNLVWVGKNKVAPLEPDEMEFLLGYPRNHTRGVSRTERYRALGNSFQVDTVAYHLSVLRDLFPNGMNVLSLFSGIGGAEVALHRLGIRMKTVISVEKSEVNRTILKSWWDQTQTGTLIEIADVRHLTTERIETFIRRFGGFDLVIGGSPCNNLAGSNRHHRDGLEGEHSALFYDYIRILEHGPTRRVVFCTRSVLGSSNGAPSGGLVKKRKIVEHIILLRAKPNISDAEEKDMLDYLYTSQYQMRGILAVSLGRIEDPNTENFTHAVLMRFQQKDDIAKFHSSPYYYKILDEHVKPVSYGSVSVDFESEVEDDIIPLFRRGEDFNYGVEFMLLISFLESASGDSVEDALASLQRFISQCSSFIVQATLGCCLNHMDSGYSHAAVIRFPSFDDFKIFREGMEYKDMWASTFQPIVEKSLELHFTVDPVGNQLM</sequence>
<comment type="subcellular location">
    <subcellularLocation>
        <location evidence="1">Nucleus</location>
    </subcellularLocation>
</comment>
<organism evidence="15 16">
    <name type="scientific">Oryza sativa subsp. indica</name>
    <name type="common">Rice</name>
    <dbReference type="NCBI Taxonomy" id="39946"/>
    <lineage>
        <taxon>Eukaryota</taxon>
        <taxon>Viridiplantae</taxon>
        <taxon>Streptophyta</taxon>
        <taxon>Embryophyta</taxon>
        <taxon>Tracheophyta</taxon>
        <taxon>Spermatophyta</taxon>
        <taxon>Magnoliopsida</taxon>
        <taxon>Liliopsida</taxon>
        <taxon>Poales</taxon>
        <taxon>Poaceae</taxon>
        <taxon>BOP clade</taxon>
        <taxon>Oryzoideae</taxon>
        <taxon>Oryzeae</taxon>
        <taxon>Oryzinae</taxon>
        <taxon>Oryza</taxon>
        <taxon>Oryza sativa</taxon>
    </lineage>
</organism>
<keyword evidence="6" id="KW-0677">Repeat</keyword>
<evidence type="ECO:0000256" key="6">
    <source>
        <dbReference type="ARBA" id="ARBA00022737"/>
    </source>
</evidence>
<dbReference type="PANTHER" id="PTHR23068:SF25">
    <property type="entry name" value="DNA (CYTOSINE-5)-METHYLTRANSFERASE DRM2"/>
    <property type="match status" value="1"/>
</dbReference>
<feature type="region of interest" description="Disordered" evidence="11">
    <location>
        <begin position="93"/>
        <end position="126"/>
    </location>
</feature>
<evidence type="ECO:0000259" key="14">
    <source>
        <dbReference type="PROSITE" id="PS51680"/>
    </source>
</evidence>
<gene>
    <name evidence="15" type="ORF">OsI_09692</name>
</gene>
<dbReference type="InterPro" id="IPR011008">
    <property type="entry name" value="Dimeric_a/b-barrel"/>
</dbReference>
<dbReference type="FunFam" id="3.40.50.150:FF:000519">
    <property type="entry name" value="DNA (cytosine-5)-methyltransferase DRM2"/>
    <property type="match status" value="1"/>
</dbReference>
<dbReference type="InterPro" id="IPR029063">
    <property type="entry name" value="SAM-dependent_MTases_sf"/>
</dbReference>
<dbReference type="InterPro" id="IPR050390">
    <property type="entry name" value="C5-Methyltransferase"/>
</dbReference>
<dbReference type="Gene3D" id="3.30.70.100">
    <property type="match status" value="2"/>
</dbReference>
<evidence type="ECO:0000259" key="13">
    <source>
        <dbReference type="PROSITE" id="PS51502"/>
    </source>
</evidence>
<dbReference type="AlphaFoldDB" id="B8ALG0"/>
<dbReference type="Pfam" id="PF00145">
    <property type="entry name" value="DNA_methylase"/>
    <property type="match status" value="1"/>
</dbReference>
<evidence type="ECO:0000256" key="10">
    <source>
        <dbReference type="ARBA" id="ARBA00076723"/>
    </source>
</evidence>
<dbReference type="FunFam" id="3.40.50.150:FF:000360">
    <property type="entry name" value="DNA (cytosine-5)-methyltransferase DRM2"/>
    <property type="match status" value="1"/>
</dbReference>
<evidence type="ECO:0000256" key="3">
    <source>
        <dbReference type="ARBA" id="ARBA00022603"/>
    </source>
</evidence>
<dbReference type="InterPro" id="IPR013097">
    <property type="entry name" value="Dabb"/>
</dbReference>
<dbReference type="InterPro" id="IPR030380">
    <property type="entry name" value="SAM_MeTfrase_DRM"/>
</dbReference>
<keyword evidence="7" id="KW-0238">DNA-binding</keyword>
<keyword evidence="8" id="KW-0539">Nucleus</keyword>
<name>B8ALG0_ORYSI</name>
<dbReference type="GO" id="GO:0032259">
    <property type="term" value="P:methylation"/>
    <property type="evidence" value="ECO:0007669"/>
    <property type="project" value="UniProtKB-KW"/>
</dbReference>
<evidence type="ECO:0000256" key="5">
    <source>
        <dbReference type="ARBA" id="ARBA00022691"/>
    </source>
</evidence>
<feature type="domain" description="SAM-dependent MTase DRM-type" evidence="14">
    <location>
        <begin position="352"/>
        <end position="678"/>
    </location>
</feature>
<dbReference type="HOGENOM" id="CLU_006805_2_0_1"/>
<keyword evidence="4" id="KW-0808">Transferase</keyword>
<dbReference type="SUPFAM" id="SSF54909">
    <property type="entry name" value="Dimeric alpha+beta barrel"/>
    <property type="match status" value="2"/>
</dbReference>
<evidence type="ECO:0000256" key="4">
    <source>
        <dbReference type="ARBA" id="ARBA00022679"/>
    </source>
</evidence>
<accession>B8ALG0</accession>
<dbReference type="InterPro" id="IPR009060">
    <property type="entry name" value="UBA-like_sf"/>
</dbReference>
<evidence type="ECO:0000259" key="12">
    <source>
        <dbReference type="PROSITE" id="PS50030"/>
    </source>
</evidence>
<keyword evidence="5" id="KW-0949">S-adenosyl-L-methionine</keyword>
<dbReference type="PROSITE" id="PS51502">
    <property type="entry name" value="S_R_A_B_BARREL"/>
    <property type="match status" value="2"/>
</dbReference>
<dbReference type="OMA" id="FMGMGFP"/>
<dbReference type="Gene3D" id="1.10.8.10">
    <property type="entry name" value="DNA helicase RuvA subunit, C-terminal domain"/>
    <property type="match status" value="1"/>
</dbReference>
<feature type="domain" description="Stress-response A/B barrel" evidence="13">
    <location>
        <begin position="817"/>
        <end position="911"/>
    </location>
</feature>
<feature type="compositionally biased region" description="Acidic residues" evidence="11">
    <location>
        <begin position="194"/>
        <end position="208"/>
    </location>
</feature>
<dbReference type="GO" id="GO:0003886">
    <property type="term" value="F:DNA (cytosine-5-)-methyltransferase activity"/>
    <property type="evidence" value="ECO:0007669"/>
    <property type="project" value="UniProtKB-EC"/>
</dbReference>
<dbReference type="SUPFAM" id="SSF53335">
    <property type="entry name" value="S-adenosyl-L-methionine-dependent methyltransferases"/>
    <property type="match status" value="2"/>
</dbReference>
<evidence type="ECO:0000256" key="7">
    <source>
        <dbReference type="ARBA" id="ARBA00023125"/>
    </source>
</evidence>
<proteinExistence type="predicted"/>
<dbReference type="EMBL" id="CM000128">
    <property type="protein sequence ID" value="EEC74373.1"/>
    <property type="molecule type" value="Genomic_DNA"/>
</dbReference>
<evidence type="ECO:0000313" key="16">
    <source>
        <dbReference type="Proteomes" id="UP000007015"/>
    </source>
</evidence>
<keyword evidence="3" id="KW-0489">Methyltransferase</keyword>
<keyword evidence="16" id="KW-1185">Reference proteome</keyword>
<reference evidence="15 16" key="1">
    <citation type="journal article" date="2005" name="PLoS Biol.">
        <title>The genomes of Oryza sativa: a history of duplications.</title>
        <authorList>
            <person name="Yu J."/>
            <person name="Wang J."/>
            <person name="Lin W."/>
            <person name="Li S."/>
            <person name="Li H."/>
            <person name="Zhou J."/>
            <person name="Ni P."/>
            <person name="Dong W."/>
            <person name="Hu S."/>
            <person name="Zeng C."/>
            <person name="Zhang J."/>
            <person name="Zhang Y."/>
            <person name="Li R."/>
            <person name="Xu Z."/>
            <person name="Li S."/>
            <person name="Li X."/>
            <person name="Zheng H."/>
            <person name="Cong L."/>
            <person name="Lin L."/>
            <person name="Yin J."/>
            <person name="Geng J."/>
            <person name="Li G."/>
            <person name="Shi J."/>
            <person name="Liu J."/>
            <person name="Lv H."/>
            <person name="Li J."/>
            <person name="Wang J."/>
            <person name="Deng Y."/>
            <person name="Ran L."/>
            <person name="Shi X."/>
            <person name="Wang X."/>
            <person name="Wu Q."/>
            <person name="Li C."/>
            <person name="Ren X."/>
            <person name="Wang J."/>
            <person name="Wang X."/>
            <person name="Li D."/>
            <person name="Liu D."/>
            <person name="Zhang X."/>
            <person name="Ji Z."/>
            <person name="Zhao W."/>
            <person name="Sun Y."/>
            <person name="Zhang Z."/>
            <person name="Bao J."/>
            <person name="Han Y."/>
            <person name="Dong L."/>
            <person name="Ji J."/>
            <person name="Chen P."/>
            <person name="Wu S."/>
            <person name="Liu J."/>
            <person name="Xiao Y."/>
            <person name="Bu D."/>
            <person name="Tan J."/>
            <person name="Yang L."/>
            <person name="Ye C."/>
            <person name="Zhang J."/>
            <person name="Xu J."/>
            <person name="Zhou Y."/>
            <person name="Yu Y."/>
            <person name="Zhang B."/>
            <person name="Zhuang S."/>
            <person name="Wei H."/>
            <person name="Liu B."/>
            <person name="Lei M."/>
            <person name="Yu H."/>
            <person name="Li Y."/>
            <person name="Xu H."/>
            <person name="Wei S."/>
            <person name="He X."/>
            <person name="Fang L."/>
            <person name="Zhang Z."/>
            <person name="Zhang Y."/>
            <person name="Huang X."/>
            <person name="Su Z."/>
            <person name="Tong W."/>
            <person name="Li J."/>
            <person name="Tong Z."/>
            <person name="Li S."/>
            <person name="Ye J."/>
            <person name="Wang L."/>
            <person name="Fang L."/>
            <person name="Lei T."/>
            <person name="Chen C."/>
            <person name="Chen H."/>
            <person name="Xu Z."/>
            <person name="Li H."/>
            <person name="Huang H."/>
            <person name="Zhang F."/>
            <person name="Xu H."/>
            <person name="Li N."/>
            <person name="Zhao C."/>
            <person name="Li S."/>
            <person name="Dong L."/>
            <person name="Huang Y."/>
            <person name="Li L."/>
            <person name="Xi Y."/>
            <person name="Qi Q."/>
            <person name="Li W."/>
            <person name="Zhang B."/>
            <person name="Hu W."/>
            <person name="Zhang Y."/>
            <person name="Tian X."/>
            <person name="Jiao Y."/>
            <person name="Liang X."/>
            <person name="Jin J."/>
            <person name="Gao L."/>
            <person name="Zheng W."/>
            <person name="Hao B."/>
            <person name="Liu S."/>
            <person name="Wang W."/>
            <person name="Yuan L."/>
            <person name="Cao M."/>
            <person name="McDermott J."/>
            <person name="Samudrala R."/>
            <person name="Wang J."/>
            <person name="Wong G.K."/>
            <person name="Yang H."/>
        </authorList>
    </citation>
    <scope>NUCLEOTIDE SEQUENCE [LARGE SCALE GENOMIC DNA]</scope>
    <source>
        <strain evidence="16">cv. 93-11</strain>
    </source>
</reference>
<dbReference type="PROSITE" id="PS51680">
    <property type="entry name" value="SAM_MT_DRM"/>
    <property type="match status" value="1"/>
</dbReference>
<dbReference type="STRING" id="39946.B8ALG0"/>
<dbReference type="Gene3D" id="3.40.50.150">
    <property type="entry name" value="Vaccinia Virus protein VP39"/>
    <property type="match status" value="2"/>
</dbReference>
<dbReference type="Pfam" id="PF07876">
    <property type="entry name" value="Dabb"/>
    <property type="match status" value="1"/>
</dbReference>
<feature type="domain" description="Stress-response A/B barrel" evidence="13">
    <location>
        <begin position="702"/>
        <end position="795"/>
    </location>
</feature>
<dbReference type="EC" id="2.1.1.37" evidence="2"/>
<dbReference type="PANTHER" id="PTHR23068">
    <property type="entry name" value="DNA CYTOSINE-5- -METHYLTRANSFERASE 3-RELATED"/>
    <property type="match status" value="1"/>
</dbReference>
<dbReference type="InterPro" id="IPR001525">
    <property type="entry name" value="C5_MeTfrase"/>
</dbReference>
<dbReference type="GO" id="GO:0005634">
    <property type="term" value="C:nucleus"/>
    <property type="evidence" value="ECO:0007669"/>
    <property type="project" value="UniProtKB-SubCell"/>
</dbReference>
<protein>
    <recommendedName>
        <fullName evidence="9">DNA (cytosine-5)-methyltransferase DRM2</fullName>
        <ecNumber evidence="2">2.1.1.37</ecNumber>
    </recommendedName>
    <alternativeName>
        <fullName evidence="10">Protein DOMAINS REARRANGED METHYLASE 2</fullName>
    </alternativeName>
</protein>
<dbReference type="SUPFAM" id="SSF46934">
    <property type="entry name" value="UBA-like"/>
    <property type="match status" value="1"/>
</dbReference>
<dbReference type="SMART" id="SM00886">
    <property type="entry name" value="Dabb"/>
    <property type="match status" value="2"/>
</dbReference>
<evidence type="ECO:0000256" key="11">
    <source>
        <dbReference type="SAM" id="MobiDB-lite"/>
    </source>
</evidence>
<evidence type="ECO:0000313" key="15">
    <source>
        <dbReference type="EMBL" id="EEC74373.1"/>
    </source>
</evidence>
<evidence type="ECO:0000256" key="8">
    <source>
        <dbReference type="ARBA" id="ARBA00023242"/>
    </source>
</evidence>
<dbReference type="PROSITE" id="PS50030">
    <property type="entry name" value="UBA"/>
    <property type="match status" value="1"/>
</dbReference>
<evidence type="ECO:0000256" key="1">
    <source>
        <dbReference type="ARBA" id="ARBA00004123"/>
    </source>
</evidence>
<evidence type="ECO:0000256" key="9">
    <source>
        <dbReference type="ARBA" id="ARBA00067306"/>
    </source>
</evidence>
<feature type="region of interest" description="Disordered" evidence="11">
    <location>
        <begin position="307"/>
        <end position="332"/>
    </location>
</feature>
<dbReference type="Proteomes" id="UP000007015">
    <property type="component" value="Chromosome 3"/>
</dbReference>
<feature type="domain" description="UBA" evidence="12">
    <location>
        <begin position="230"/>
        <end position="274"/>
    </location>
</feature>
<feature type="region of interest" description="Disordered" evidence="11">
    <location>
        <begin position="194"/>
        <end position="226"/>
    </location>
</feature>